<protein>
    <submittedName>
        <fullName evidence="2">DUF4168 domain-containing protein</fullName>
    </submittedName>
</protein>
<evidence type="ECO:0000313" key="3">
    <source>
        <dbReference type="Proteomes" id="UP001384579"/>
    </source>
</evidence>
<name>A0ABU8YGF9_9CYAN</name>
<reference evidence="2 3" key="1">
    <citation type="journal article" date="2020" name="Harmful Algae">
        <title>Molecular and morphological characterization of a novel dihydroanatoxin-a producing Microcoleus species (cyanobacteria) from the Russian River, California, USA.</title>
        <authorList>
            <person name="Conklin K.Y."/>
            <person name="Stancheva R."/>
            <person name="Otten T.G."/>
            <person name="Fadness R."/>
            <person name="Boyer G.L."/>
            <person name="Read B."/>
            <person name="Zhang X."/>
            <person name="Sheath R.G."/>
        </authorList>
    </citation>
    <scope>NUCLEOTIDE SEQUENCE [LARGE SCALE GENOMIC DNA]</scope>
    <source>
        <strain evidence="2 3">PTRS2</strain>
    </source>
</reference>
<gene>
    <name evidence="2" type="ORF">WMG39_01095</name>
</gene>
<proteinExistence type="predicted"/>
<dbReference type="RefSeq" id="WP_340520601.1">
    <property type="nucleotide sequence ID" value="NZ_JBBLXS010000007.1"/>
</dbReference>
<sequence length="165" mass="17856">MNTSLNTPKLHLNRMLRQSLLASIISAAALASGWVPGLYGNSPSLVFGSTAQAQEISREEITSYARAVLAMEPRREKAYREIKGMAPGGAVPRVLCNEAQGINRLSGNIRGVAVNYCDQAKKIIENSGLTVARFNQLTLLQQANPAVKAQIQAELVRLQQQTANP</sequence>
<dbReference type="Pfam" id="PF13767">
    <property type="entry name" value="DUF4168"/>
    <property type="match status" value="1"/>
</dbReference>
<dbReference type="InterPro" id="IPR025433">
    <property type="entry name" value="DUF4168"/>
</dbReference>
<organism evidence="2 3">
    <name type="scientific">Microcoleus anatoxicus PTRS2</name>
    <dbReference type="NCBI Taxonomy" id="2705321"/>
    <lineage>
        <taxon>Bacteria</taxon>
        <taxon>Bacillati</taxon>
        <taxon>Cyanobacteriota</taxon>
        <taxon>Cyanophyceae</taxon>
        <taxon>Oscillatoriophycideae</taxon>
        <taxon>Oscillatoriales</taxon>
        <taxon>Microcoleaceae</taxon>
        <taxon>Microcoleus</taxon>
        <taxon>Microcoleus anatoxicus</taxon>
    </lineage>
</organism>
<accession>A0ABU8YGF9</accession>
<evidence type="ECO:0000259" key="1">
    <source>
        <dbReference type="Pfam" id="PF13767"/>
    </source>
</evidence>
<feature type="domain" description="DUF4168" evidence="1">
    <location>
        <begin position="57"/>
        <end position="151"/>
    </location>
</feature>
<dbReference type="Proteomes" id="UP001384579">
    <property type="component" value="Unassembled WGS sequence"/>
</dbReference>
<keyword evidence="3" id="KW-1185">Reference proteome</keyword>
<comment type="caution">
    <text evidence="2">The sequence shown here is derived from an EMBL/GenBank/DDBJ whole genome shotgun (WGS) entry which is preliminary data.</text>
</comment>
<evidence type="ECO:0000313" key="2">
    <source>
        <dbReference type="EMBL" id="MEK0183438.1"/>
    </source>
</evidence>
<dbReference type="EMBL" id="JBBLXS010000007">
    <property type="protein sequence ID" value="MEK0183438.1"/>
    <property type="molecule type" value="Genomic_DNA"/>
</dbReference>